<feature type="binding site" evidence="10">
    <location>
        <position position="125"/>
    </location>
    <ligand>
        <name>(6S)-5,6,7,8-tetrahydrofolate</name>
        <dbReference type="ChEBI" id="CHEBI:57453"/>
    </ligand>
</feature>
<evidence type="ECO:0000256" key="9">
    <source>
        <dbReference type="ARBA" id="ARBA00054606"/>
    </source>
</evidence>
<feature type="domain" description="Serine hydroxymethyltransferase-like" evidence="13">
    <location>
        <begin position="13"/>
        <end position="387"/>
    </location>
</feature>
<accession>A0A2T0SD84</accession>
<dbReference type="RefSeq" id="WP_106125855.1">
    <property type="nucleotide sequence ID" value="NZ_PVZG01000003.1"/>
</dbReference>
<dbReference type="FunFam" id="3.40.640.10:FF:000001">
    <property type="entry name" value="Serine hydroxymethyltransferase"/>
    <property type="match status" value="1"/>
</dbReference>
<evidence type="ECO:0000256" key="11">
    <source>
        <dbReference type="PIRSR" id="PIRSR000412-50"/>
    </source>
</evidence>
<keyword evidence="6 10" id="KW-0554">One-carbon metabolism</keyword>
<dbReference type="GO" id="GO:0004372">
    <property type="term" value="F:glycine hydroxymethyltransferase activity"/>
    <property type="evidence" value="ECO:0007669"/>
    <property type="project" value="UniProtKB-UniRule"/>
</dbReference>
<dbReference type="InterPro" id="IPR015422">
    <property type="entry name" value="PyrdxlP-dep_Trfase_small"/>
</dbReference>
<evidence type="ECO:0000256" key="5">
    <source>
        <dbReference type="ARBA" id="ARBA00022490"/>
    </source>
</evidence>
<dbReference type="EC" id="2.1.2.1" evidence="10"/>
<dbReference type="NCBIfam" id="NF000586">
    <property type="entry name" value="PRK00011.1"/>
    <property type="match status" value="1"/>
</dbReference>
<dbReference type="CDD" id="cd00378">
    <property type="entry name" value="SHMT"/>
    <property type="match status" value="1"/>
</dbReference>
<keyword evidence="14" id="KW-0489">Methyltransferase</keyword>
<comment type="pathway">
    <text evidence="10">One-carbon metabolism; tetrahydrofolate interconversion.</text>
</comment>
<dbReference type="PIRSF" id="PIRSF000412">
    <property type="entry name" value="SHMT"/>
    <property type="match status" value="1"/>
</dbReference>
<comment type="similarity">
    <text evidence="3 10">Belongs to the SHMT family.</text>
</comment>
<dbReference type="InterPro" id="IPR049943">
    <property type="entry name" value="Ser_HO-MeTrfase-like"/>
</dbReference>
<dbReference type="GO" id="GO:0005829">
    <property type="term" value="C:cytosol"/>
    <property type="evidence" value="ECO:0007669"/>
    <property type="project" value="TreeGrafter"/>
</dbReference>
<evidence type="ECO:0000256" key="3">
    <source>
        <dbReference type="ARBA" id="ARBA00006376"/>
    </source>
</evidence>
<dbReference type="UniPathway" id="UPA00288">
    <property type="reaction ID" value="UER01023"/>
</dbReference>
<comment type="subunit">
    <text evidence="4 10">Homodimer.</text>
</comment>
<evidence type="ECO:0000256" key="7">
    <source>
        <dbReference type="ARBA" id="ARBA00022679"/>
    </source>
</evidence>
<dbReference type="GO" id="GO:0019264">
    <property type="term" value="P:glycine biosynthetic process from serine"/>
    <property type="evidence" value="ECO:0007669"/>
    <property type="project" value="UniProtKB-UniRule"/>
</dbReference>
<evidence type="ECO:0000313" key="14">
    <source>
        <dbReference type="EMBL" id="PRY31372.1"/>
    </source>
</evidence>
<evidence type="ECO:0000256" key="1">
    <source>
        <dbReference type="ARBA" id="ARBA00001933"/>
    </source>
</evidence>
<comment type="function">
    <text evidence="9">Catalyzes the reversible interconversion of serine and glycine with tetrahydrofolate (THF) serving as the one-carbon carrier. This reaction serves as the major source of one-carbon groups required for the biosynthesis of purines, thymidylate, methionine, and other important biomolecules. Also exhibits THF-independent aldolase activity toward beta-hydroxyamino acids, producing glycine and aldehydes, via a retro-aldol mechanism. Thus, is able to catalyze the cleavage of L-allo-threonine.</text>
</comment>
<keyword evidence="7 10" id="KW-0808">Transferase</keyword>
<dbReference type="GO" id="GO:0030170">
    <property type="term" value="F:pyridoxal phosphate binding"/>
    <property type="evidence" value="ECO:0007669"/>
    <property type="project" value="UniProtKB-UniRule"/>
</dbReference>
<feature type="region of interest" description="Disordered" evidence="12">
    <location>
        <begin position="353"/>
        <end position="372"/>
    </location>
</feature>
<feature type="site" description="Plays an important role in substrate specificity" evidence="10">
    <location>
        <position position="233"/>
    </location>
</feature>
<gene>
    <name evidence="10" type="primary">glyA</name>
    <name evidence="14" type="ORF">CLV70_103258</name>
</gene>
<comment type="catalytic activity">
    <reaction evidence="10">
        <text>(6R)-5,10-methylene-5,6,7,8-tetrahydrofolate + glycine + H2O = (6S)-5,6,7,8-tetrahydrofolate + L-serine</text>
        <dbReference type="Rhea" id="RHEA:15481"/>
        <dbReference type="ChEBI" id="CHEBI:15377"/>
        <dbReference type="ChEBI" id="CHEBI:15636"/>
        <dbReference type="ChEBI" id="CHEBI:33384"/>
        <dbReference type="ChEBI" id="CHEBI:57305"/>
        <dbReference type="ChEBI" id="CHEBI:57453"/>
        <dbReference type="EC" id="2.1.2.1"/>
    </reaction>
</comment>
<dbReference type="InterPro" id="IPR015421">
    <property type="entry name" value="PyrdxlP-dep_Trfase_major"/>
</dbReference>
<evidence type="ECO:0000256" key="12">
    <source>
        <dbReference type="SAM" id="MobiDB-lite"/>
    </source>
</evidence>
<dbReference type="GO" id="GO:0042803">
    <property type="term" value="F:protein homodimerization activity"/>
    <property type="evidence" value="ECO:0007669"/>
    <property type="project" value="UniProtKB-ARBA"/>
</dbReference>
<dbReference type="Gene3D" id="3.90.1150.10">
    <property type="entry name" value="Aspartate Aminotransferase, domain 1"/>
    <property type="match status" value="1"/>
</dbReference>
<dbReference type="PANTHER" id="PTHR11680">
    <property type="entry name" value="SERINE HYDROXYMETHYLTRANSFERASE"/>
    <property type="match status" value="1"/>
</dbReference>
<comment type="cofactor">
    <cofactor evidence="1 10 11">
        <name>pyridoxal 5'-phosphate</name>
        <dbReference type="ChEBI" id="CHEBI:597326"/>
    </cofactor>
</comment>
<dbReference type="AlphaFoldDB" id="A0A2T0SD84"/>
<dbReference type="EMBL" id="PVZG01000003">
    <property type="protein sequence ID" value="PRY31372.1"/>
    <property type="molecule type" value="Genomic_DNA"/>
</dbReference>
<dbReference type="Pfam" id="PF00464">
    <property type="entry name" value="SHMT"/>
    <property type="match status" value="1"/>
</dbReference>
<evidence type="ECO:0000259" key="13">
    <source>
        <dbReference type="Pfam" id="PF00464"/>
    </source>
</evidence>
<dbReference type="HAMAP" id="MF_00051">
    <property type="entry name" value="SHMT"/>
    <property type="match status" value="1"/>
</dbReference>
<keyword evidence="10" id="KW-0028">Amino-acid biosynthesis</keyword>
<feature type="binding site" evidence="10">
    <location>
        <begin position="129"/>
        <end position="131"/>
    </location>
    <ligand>
        <name>(6S)-5,6,7,8-tetrahydrofolate</name>
        <dbReference type="ChEBI" id="CHEBI:57453"/>
    </ligand>
</feature>
<dbReference type="OrthoDB" id="9803846at2"/>
<dbReference type="UniPathway" id="UPA00193"/>
<dbReference type="InterPro" id="IPR039429">
    <property type="entry name" value="SHMT-like_dom"/>
</dbReference>
<proteinExistence type="inferred from homology"/>
<dbReference type="Gene3D" id="3.40.640.10">
    <property type="entry name" value="Type I PLP-dependent aspartate aminotransferase-like (Major domain)"/>
    <property type="match status" value="1"/>
</dbReference>
<dbReference type="GO" id="GO:0032259">
    <property type="term" value="P:methylation"/>
    <property type="evidence" value="ECO:0007669"/>
    <property type="project" value="UniProtKB-KW"/>
</dbReference>
<feature type="binding site" evidence="10">
    <location>
        <position position="248"/>
    </location>
    <ligand>
        <name>(6S)-5,6,7,8-tetrahydrofolate</name>
        <dbReference type="ChEBI" id="CHEBI:57453"/>
    </ligand>
</feature>
<dbReference type="InterPro" id="IPR001085">
    <property type="entry name" value="Ser_HO-MeTrfase"/>
</dbReference>
<keyword evidence="15" id="KW-1185">Reference proteome</keyword>
<sequence>MDTFWGPDFSALRREDPEIAEVVLGELERQRGGLQLIASENFTSPAVLAALGSTLTNKYAEGYPGRRYYGGCAEVDRAEELGIERARELFGADHANLQPHSGASANMAAYAALVQPGDTVLAMDLPHGGHLTHGSKVNFSGKWFHTIGYRVRSDTELIDYDEVRDLARAHRPALIICGATAYPRLIDFKAFRDVADEVGAYLMVDAAHFIGLVAGRAVPSPVPYADVVSCTTHKVLRGPRGGMILCREDLAARIDKAVFPFTQGGPLMHAVAAKAVALREASLPGFRTYAQQVVRNCQALAAGLAAEGMRPVSGGTDTHLALIDLRDAGVSGRDAEARCDRARITLNKNAIPFDPEKPTTASGMRVGTPSVTTQGMREGEMRQIAGLVAAAVRADPGTIAGAGVLRDVAAEVGELVRRFPAYPGAEVTV</sequence>
<evidence type="ECO:0000256" key="8">
    <source>
        <dbReference type="ARBA" id="ARBA00022898"/>
    </source>
</evidence>
<dbReference type="GO" id="GO:0008168">
    <property type="term" value="F:methyltransferase activity"/>
    <property type="evidence" value="ECO:0007669"/>
    <property type="project" value="UniProtKB-KW"/>
</dbReference>
<feature type="modified residue" description="N6-(pyridoxal phosphate)lysine" evidence="10 11">
    <location>
        <position position="234"/>
    </location>
</feature>
<evidence type="ECO:0000313" key="15">
    <source>
        <dbReference type="Proteomes" id="UP000239209"/>
    </source>
</evidence>
<comment type="caution">
    <text evidence="10">Lacks conserved residue(s) required for the propagation of feature annotation.</text>
</comment>
<dbReference type="GO" id="GO:0035999">
    <property type="term" value="P:tetrahydrofolate interconversion"/>
    <property type="evidence" value="ECO:0007669"/>
    <property type="project" value="UniProtKB-UniRule"/>
</dbReference>
<organism evidence="14 15">
    <name type="scientific">Pseudosporangium ferrugineum</name>
    <dbReference type="NCBI Taxonomy" id="439699"/>
    <lineage>
        <taxon>Bacteria</taxon>
        <taxon>Bacillati</taxon>
        <taxon>Actinomycetota</taxon>
        <taxon>Actinomycetes</taxon>
        <taxon>Micromonosporales</taxon>
        <taxon>Micromonosporaceae</taxon>
        <taxon>Pseudosporangium</taxon>
    </lineage>
</organism>
<evidence type="ECO:0000256" key="2">
    <source>
        <dbReference type="ARBA" id="ARBA00004496"/>
    </source>
</evidence>
<comment type="caution">
    <text evidence="14">The sequence shown here is derived from an EMBL/GenBank/DDBJ whole genome shotgun (WGS) entry which is preliminary data.</text>
</comment>
<dbReference type="PANTHER" id="PTHR11680:SF35">
    <property type="entry name" value="SERINE HYDROXYMETHYLTRANSFERASE 1"/>
    <property type="match status" value="1"/>
</dbReference>
<protein>
    <recommendedName>
        <fullName evidence="10">Serine hydroxymethyltransferase</fullName>
        <shortName evidence="10">SHMT</shortName>
        <shortName evidence="10">Serine methylase</shortName>
        <ecNumber evidence="10">2.1.2.1</ecNumber>
    </recommendedName>
</protein>
<comment type="pathway">
    <text evidence="10">Amino-acid biosynthesis; glycine biosynthesis; glycine from L-serine: step 1/1.</text>
</comment>
<reference evidence="14 15" key="1">
    <citation type="submission" date="2018-03" db="EMBL/GenBank/DDBJ databases">
        <title>Genomic Encyclopedia of Archaeal and Bacterial Type Strains, Phase II (KMG-II): from individual species to whole genera.</title>
        <authorList>
            <person name="Goeker M."/>
        </authorList>
    </citation>
    <scope>NUCLEOTIDE SEQUENCE [LARGE SCALE GENOMIC DNA]</scope>
    <source>
        <strain evidence="14 15">DSM 45348</strain>
    </source>
</reference>
<evidence type="ECO:0000256" key="4">
    <source>
        <dbReference type="ARBA" id="ARBA00011738"/>
    </source>
</evidence>
<dbReference type="SUPFAM" id="SSF53383">
    <property type="entry name" value="PLP-dependent transferases"/>
    <property type="match status" value="1"/>
</dbReference>
<evidence type="ECO:0000256" key="10">
    <source>
        <dbReference type="HAMAP-Rule" id="MF_00051"/>
    </source>
</evidence>
<dbReference type="Proteomes" id="UP000239209">
    <property type="component" value="Unassembled WGS sequence"/>
</dbReference>
<comment type="subcellular location">
    <subcellularLocation>
        <location evidence="2 10">Cytoplasm</location>
    </subcellularLocation>
</comment>
<dbReference type="InterPro" id="IPR015424">
    <property type="entry name" value="PyrdxlP-dep_Trfase"/>
</dbReference>
<keyword evidence="5 10" id="KW-0963">Cytoplasm</keyword>
<keyword evidence="8 10" id="KW-0663">Pyridoxal phosphate</keyword>
<name>A0A2T0SD84_9ACTN</name>
<evidence type="ECO:0000256" key="6">
    <source>
        <dbReference type="ARBA" id="ARBA00022563"/>
    </source>
</evidence>